<name>A0ABP5RU47_9ACTN</name>
<keyword evidence="3 8" id="KW-0732">Signal</keyword>
<dbReference type="Gene3D" id="2.40.10.10">
    <property type="entry name" value="Trypsin-like serine proteases"/>
    <property type="match status" value="2"/>
</dbReference>
<dbReference type="SUPFAM" id="SSF50494">
    <property type="entry name" value="Trypsin-like serine proteases"/>
    <property type="match status" value="1"/>
</dbReference>
<dbReference type="InterPro" id="IPR006311">
    <property type="entry name" value="TAT_signal"/>
</dbReference>
<keyword evidence="5" id="KW-0720">Serine protease</keyword>
<dbReference type="InterPro" id="IPR001316">
    <property type="entry name" value="Pept_S1A_streptogrisin"/>
</dbReference>
<dbReference type="Proteomes" id="UP001500305">
    <property type="component" value="Unassembled WGS sequence"/>
</dbReference>
<dbReference type="PROSITE" id="PS51318">
    <property type="entry name" value="TAT"/>
    <property type="match status" value="1"/>
</dbReference>
<evidence type="ECO:0000313" key="12">
    <source>
        <dbReference type="Proteomes" id="UP001500305"/>
    </source>
</evidence>
<dbReference type="Pfam" id="PF00089">
    <property type="entry name" value="Trypsin"/>
    <property type="match status" value="1"/>
</dbReference>
<keyword evidence="7" id="KW-1015">Disulfide bond</keyword>
<keyword evidence="6" id="KW-0865">Zymogen</keyword>
<reference evidence="12" key="1">
    <citation type="journal article" date="2019" name="Int. J. Syst. Evol. Microbiol.">
        <title>The Global Catalogue of Microorganisms (GCM) 10K type strain sequencing project: providing services to taxonomists for standard genome sequencing and annotation.</title>
        <authorList>
            <consortium name="The Broad Institute Genomics Platform"/>
            <consortium name="The Broad Institute Genome Sequencing Center for Infectious Disease"/>
            <person name="Wu L."/>
            <person name="Ma J."/>
        </authorList>
    </citation>
    <scope>NUCLEOTIDE SEQUENCE [LARGE SCALE GENOMIC DNA]</scope>
    <source>
        <strain evidence="12">JCM 7356</strain>
    </source>
</reference>
<evidence type="ECO:0000259" key="9">
    <source>
        <dbReference type="Pfam" id="PF00089"/>
    </source>
</evidence>
<dbReference type="InterPro" id="IPR033116">
    <property type="entry name" value="TRYPSIN_SER"/>
</dbReference>
<organism evidence="11 12">
    <name type="scientific">Kitasatospora cystarginea</name>
    <dbReference type="NCBI Taxonomy" id="58350"/>
    <lineage>
        <taxon>Bacteria</taxon>
        <taxon>Bacillati</taxon>
        <taxon>Actinomycetota</taxon>
        <taxon>Actinomycetes</taxon>
        <taxon>Kitasatosporales</taxon>
        <taxon>Streptomycetaceae</taxon>
        <taxon>Kitasatospora</taxon>
    </lineage>
</organism>
<comment type="similarity">
    <text evidence="1">Belongs to the peptidase S1 family.</text>
</comment>
<evidence type="ECO:0000256" key="4">
    <source>
        <dbReference type="ARBA" id="ARBA00022801"/>
    </source>
</evidence>
<evidence type="ECO:0000256" key="3">
    <source>
        <dbReference type="ARBA" id="ARBA00022729"/>
    </source>
</evidence>
<feature type="domain" description="Peptidase S1" evidence="9">
    <location>
        <begin position="194"/>
        <end position="349"/>
    </location>
</feature>
<dbReference type="InterPro" id="IPR004236">
    <property type="entry name" value="Pept_S1_alpha_lytic"/>
</dbReference>
<dbReference type="RefSeq" id="WP_344640387.1">
    <property type="nucleotide sequence ID" value="NZ_BAAATR010000044.1"/>
</dbReference>
<dbReference type="PRINTS" id="PR00861">
    <property type="entry name" value="ALYTICPTASE"/>
</dbReference>
<keyword evidence="12" id="KW-1185">Reference proteome</keyword>
<dbReference type="PROSITE" id="PS00135">
    <property type="entry name" value="TRYPSIN_SER"/>
    <property type="match status" value="1"/>
</dbReference>
<dbReference type="InterPro" id="IPR043504">
    <property type="entry name" value="Peptidase_S1_PA_chymotrypsin"/>
</dbReference>
<dbReference type="CDD" id="cd21112">
    <property type="entry name" value="alphaLP-like"/>
    <property type="match status" value="1"/>
</dbReference>
<dbReference type="PIRSF" id="PIRSF001134">
    <property type="entry name" value="Streptogrisin"/>
    <property type="match status" value="1"/>
</dbReference>
<proteinExistence type="inferred from homology"/>
<evidence type="ECO:0000256" key="7">
    <source>
        <dbReference type="ARBA" id="ARBA00023157"/>
    </source>
</evidence>
<protein>
    <submittedName>
        <fullName evidence="11">S1 family peptidase</fullName>
    </submittedName>
</protein>
<evidence type="ECO:0000256" key="8">
    <source>
        <dbReference type="SAM" id="SignalP"/>
    </source>
</evidence>
<gene>
    <name evidence="11" type="ORF">GCM10010430_67690</name>
</gene>
<dbReference type="InterPro" id="IPR001254">
    <property type="entry name" value="Trypsin_dom"/>
</dbReference>
<dbReference type="PROSITE" id="PS00134">
    <property type="entry name" value="TRYPSIN_HIS"/>
    <property type="match status" value="1"/>
</dbReference>
<sequence length="356" mass="36144">MSNRRTCRRAVLLTAAATLLAGTALALPAPAAALPPPTPTGEAAAALADDLQQQLGEDRTAGSYLDASGRAVVTITHPADSQRVEAAGAVPRLVTRSAAQLATATAELDRSAAVPGTAWAVDPAADQVVVSADSTVRGAALDRLTRTAGELGNAVRLERVPGVFSPRMNGADAIYGGGYRCSLGFNVRGLDGGYYFLTAGHCGNVASTWYTTAAHTTPIGDTESSTFPDHDYALIKYTDGSVPASAVDLYDGTSRTITRAATPSLGQTVNRSGSTSHVHSGTVTGLNATVNYLQGTVRGMIKTTVCAEEGDSGGPLFAGHTALGLTSGGTGDCTVGGTTFFQPVTAALKALGVGVY</sequence>
<accession>A0ABP5RU47</accession>
<keyword evidence="4" id="KW-0378">Hydrolase</keyword>
<evidence type="ECO:0000256" key="6">
    <source>
        <dbReference type="ARBA" id="ARBA00023145"/>
    </source>
</evidence>
<feature type="domain" description="Peptidase S1A alpha-lytic prodomain" evidence="10">
    <location>
        <begin position="96"/>
        <end position="151"/>
    </location>
</feature>
<evidence type="ECO:0000256" key="5">
    <source>
        <dbReference type="ARBA" id="ARBA00022825"/>
    </source>
</evidence>
<dbReference type="EMBL" id="BAAATR010000044">
    <property type="protein sequence ID" value="GAA2272157.1"/>
    <property type="molecule type" value="Genomic_DNA"/>
</dbReference>
<feature type="signal peptide" evidence="8">
    <location>
        <begin position="1"/>
        <end position="26"/>
    </location>
</feature>
<evidence type="ECO:0000259" key="10">
    <source>
        <dbReference type="Pfam" id="PF02983"/>
    </source>
</evidence>
<feature type="chain" id="PRO_5046060199" evidence="8">
    <location>
        <begin position="27"/>
        <end position="356"/>
    </location>
</feature>
<evidence type="ECO:0000256" key="1">
    <source>
        <dbReference type="ARBA" id="ARBA00007664"/>
    </source>
</evidence>
<comment type="caution">
    <text evidence="11">The sequence shown here is derived from an EMBL/GenBank/DDBJ whole genome shotgun (WGS) entry which is preliminary data.</text>
</comment>
<keyword evidence="2" id="KW-0645">Protease</keyword>
<dbReference type="Pfam" id="PF02983">
    <property type="entry name" value="Pro_Al_protease"/>
    <property type="match status" value="1"/>
</dbReference>
<dbReference type="InterPro" id="IPR009003">
    <property type="entry name" value="Peptidase_S1_PA"/>
</dbReference>
<evidence type="ECO:0000313" key="11">
    <source>
        <dbReference type="EMBL" id="GAA2272157.1"/>
    </source>
</evidence>
<dbReference type="InterPro" id="IPR018114">
    <property type="entry name" value="TRYPSIN_HIS"/>
</dbReference>
<evidence type="ECO:0000256" key="2">
    <source>
        <dbReference type="ARBA" id="ARBA00022670"/>
    </source>
</evidence>